<keyword evidence="2" id="KW-0812">Transmembrane</keyword>
<organism evidence="4 5">
    <name type="scientific">Blautia segnis</name>
    <dbReference type="NCBI Taxonomy" id="2763030"/>
    <lineage>
        <taxon>Bacteria</taxon>
        <taxon>Bacillati</taxon>
        <taxon>Bacillota</taxon>
        <taxon>Clostridia</taxon>
        <taxon>Lachnospirales</taxon>
        <taxon>Lachnospiraceae</taxon>
        <taxon>Blautia</taxon>
    </lineage>
</organism>
<gene>
    <name evidence="4" type="ORF">H8S54_02995</name>
</gene>
<proteinExistence type="predicted"/>
<evidence type="ECO:0000259" key="3">
    <source>
        <dbReference type="Pfam" id="PF13786"/>
    </source>
</evidence>
<keyword evidence="2" id="KW-1133">Transmembrane helix</keyword>
<feature type="region of interest" description="Disordered" evidence="1">
    <location>
        <begin position="327"/>
        <end position="347"/>
    </location>
</feature>
<dbReference type="Pfam" id="PF13786">
    <property type="entry name" value="DUF4179"/>
    <property type="match status" value="1"/>
</dbReference>
<dbReference type="RefSeq" id="WP_186900872.1">
    <property type="nucleotide sequence ID" value="NZ_JACOOT010000008.1"/>
</dbReference>
<feature type="domain" description="DUF4179" evidence="3">
    <location>
        <begin position="37"/>
        <end position="121"/>
    </location>
</feature>
<feature type="transmembrane region" description="Helical" evidence="2">
    <location>
        <begin position="39"/>
        <end position="57"/>
    </location>
</feature>
<evidence type="ECO:0000313" key="4">
    <source>
        <dbReference type="EMBL" id="MBC5650116.1"/>
    </source>
</evidence>
<feature type="compositionally biased region" description="Acidic residues" evidence="1">
    <location>
        <begin position="327"/>
        <end position="337"/>
    </location>
</feature>
<dbReference type="InterPro" id="IPR025436">
    <property type="entry name" value="DUF4179"/>
</dbReference>
<comment type="caution">
    <text evidence="4">The sequence shown here is derived from an EMBL/GenBank/DDBJ whole genome shotgun (WGS) entry which is preliminary data.</text>
</comment>
<accession>A0A8I0AHE1</accession>
<dbReference type="AlphaFoldDB" id="A0A8I0AHE1"/>
<name>A0A8I0AHE1_9FIRM</name>
<dbReference type="Proteomes" id="UP000652847">
    <property type="component" value="Unassembled WGS sequence"/>
</dbReference>
<keyword evidence="2" id="KW-0472">Membrane</keyword>
<sequence>MQDNKGWDFLEVFADVNENYIYQASKPWRENKTIVFRKYMRFAVACVVIIIAVAIGATHKNEVKAAWNKMTSLISRILGSTEDADDYVKQIQKTIRKNGIAVSLEEVAMDHENLWIAYSLSNESGDNDISMNSAEAVIDGKNLALEGQYSFNTNSKADDAVSKSYVAKFYRNDLSGSQKIDITIGTFKTEDDQIEKKDEYIFSFTATLETLAADTKEIPIKESMQLQNGKNIAISKIKYNILGGTIYGELPDMAENDEFLIRGEDDLGNELVFELNSYRNPDLVFDLTDSGISPNAKQLTLQLYYYADDAGNQFVYQDGDDEFYVEESSSEYGENENPEDRAVPVGDGFMIDLQE</sequence>
<keyword evidence="5" id="KW-1185">Reference proteome</keyword>
<evidence type="ECO:0000256" key="1">
    <source>
        <dbReference type="SAM" id="MobiDB-lite"/>
    </source>
</evidence>
<reference evidence="4 5" key="1">
    <citation type="submission" date="2020-08" db="EMBL/GenBank/DDBJ databases">
        <title>Genome public.</title>
        <authorList>
            <person name="Liu C."/>
            <person name="Sun Q."/>
        </authorList>
    </citation>
    <scope>NUCLEOTIDE SEQUENCE [LARGE SCALE GENOMIC DNA]</scope>
    <source>
        <strain evidence="4 5">BX17</strain>
    </source>
</reference>
<evidence type="ECO:0000256" key="2">
    <source>
        <dbReference type="SAM" id="Phobius"/>
    </source>
</evidence>
<dbReference type="Gene3D" id="2.60.40.1630">
    <property type="entry name" value="bacillus anthracis domain"/>
    <property type="match status" value="1"/>
</dbReference>
<protein>
    <submittedName>
        <fullName evidence="4">DUF4179 domain-containing protein</fullName>
    </submittedName>
</protein>
<dbReference type="EMBL" id="JACOOT010000008">
    <property type="protein sequence ID" value="MBC5650116.1"/>
    <property type="molecule type" value="Genomic_DNA"/>
</dbReference>
<evidence type="ECO:0000313" key="5">
    <source>
        <dbReference type="Proteomes" id="UP000652847"/>
    </source>
</evidence>